<evidence type="ECO:0000256" key="1">
    <source>
        <dbReference type="SAM" id="MobiDB-lite"/>
    </source>
</evidence>
<name>A0A2I1GYN6_9GLOM</name>
<sequence length="149" mass="17425">MIKLLFKQKYEYIFGKKIRIKGVKYLYGYFKDEDKLAEVVAKTLVKEGYEQKNGQSSEQVRNNKQEVSKSNSSMSDEEEVVDTVNKYRQDILNEEILKCNTGESCGGVKYEKRTNDQNKVEKKLTVNKVQEYKNLNASFSNRLQKIIMK</sequence>
<protein>
    <submittedName>
        <fullName evidence="2">Uncharacterized protein</fullName>
    </submittedName>
</protein>
<accession>A0A2I1GYN6</accession>
<organism evidence="2 3">
    <name type="scientific">Rhizophagus irregularis</name>
    <dbReference type="NCBI Taxonomy" id="588596"/>
    <lineage>
        <taxon>Eukaryota</taxon>
        <taxon>Fungi</taxon>
        <taxon>Fungi incertae sedis</taxon>
        <taxon>Mucoromycota</taxon>
        <taxon>Glomeromycotina</taxon>
        <taxon>Glomeromycetes</taxon>
        <taxon>Glomerales</taxon>
        <taxon>Glomeraceae</taxon>
        <taxon>Rhizophagus</taxon>
    </lineage>
</organism>
<dbReference type="VEuPathDB" id="FungiDB:RhiirFUN_024475"/>
<proteinExistence type="predicted"/>
<keyword evidence="3" id="KW-1185">Reference proteome</keyword>
<dbReference type="AlphaFoldDB" id="A0A2I1GYN6"/>
<evidence type="ECO:0000313" key="2">
    <source>
        <dbReference type="EMBL" id="PKY51747.1"/>
    </source>
</evidence>
<reference evidence="2 3" key="1">
    <citation type="submission" date="2015-10" db="EMBL/GenBank/DDBJ databases">
        <title>Genome analyses suggest a sexual origin of heterokaryosis in a supposedly ancient asexual fungus.</title>
        <authorList>
            <person name="Ropars J."/>
            <person name="Sedzielewska K."/>
            <person name="Noel J."/>
            <person name="Charron P."/>
            <person name="Farinelli L."/>
            <person name="Marton T."/>
            <person name="Kruger M."/>
            <person name="Pelin A."/>
            <person name="Brachmann A."/>
            <person name="Corradi N."/>
        </authorList>
    </citation>
    <scope>NUCLEOTIDE SEQUENCE [LARGE SCALE GENOMIC DNA]</scope>
    <source>
        <strain evidence="2 3">A4</strain>
    </source>
</reference>
<dbReference type="Proteomes" id="UP000234323">
    <property type="component" value="Unassembled WGS sequence"/>
</dbReference>
<dbReference type="VEuPathDB" id="FungiDB:FUN_025088"/>
<feature type="region of interest" description="Disordered" evidence="1">
    <location>
        <begin position="50"/>
        <end position="80"/>
    </location>
</feature>
<dbReference type="EMBL" id="LLXI01001074">
    <property type="protein sequence ID" value="PKY51747.1"/>
    <property type="molecule type" value="Genomic_DNA"/>
</dbReference>
<evidence type="ECO:0000313" key="3">
    <source>
        <dbReference type="Proteomes" id="UP000234323"/>
    </source>
</evidence>
<gene>
    <name evidence="2" type="ORF">RhiirA4_468964</name>
</gene>
<comment type="caution">
    <text evidence="2">The sequence shown here is derived from an EMBL/GenBank/DDBJ whole genome shotgun (WGS) entry which is preliminary data.</text>
</comment>